<keyword evidence="4" id="KW-0548">Nucleotidyltransferase</keyword>
<dbReference type="PRINTS" id="PR00045">
    <property type="entry name" value="SIGMA54FCT"/>
</dbReference>
<dbReference type="PANTHER" id="PTHR32248">
    <property type="entry name" value="RNA POLYMERASE SIGMA-54 FACTOR"/>
    <property type="match status" value="1"/>
</dbReference>
<keyword evidence="2" id="KW-0240">DNA-directed RNA polymerase</keyword>
<dbReference type="InterPro" id="IPR038709">
    <property type="entry name" value="RpoN_core-bd_sf"/>
</dbReference>
<evidence type="ECO:0000256" key="6">
    <source>
        <dbReference type="ARBA" id="ARBA00023082"/>
    </source>
</evidence>
<organism evidence="11 12">
    <name type="scientific">Litchfieldia luteola</name>
    <dbReference type="NCBI Taxonomy" id="682179"/>
    <lineage>
        <taxon>Bacteria</taxon>
        <taxon>Bacillati</taxon>
        <taxon>Bacillota</taxon>
        <taxon>Bacilli</taxon>
        <taxon>Bacillales</taxon>
        <taxon>Bacillaceae</taxon>
        <taxon>Litchfieldia</taxon>
    </lineage>
</organism>
<feature type="domain" description="RNA polymerase sigma factor 54 core-binding" evidence="10">
    <location>
        <begin position="81"/>
        <end position="262"/>
    </location>
</feature>
<accession>A0ABR9QEQ7</accession>
<protein>
    <submittedName>
        <fullName evidence="11">RNA polymerase factor sigma-54</fullName>
    </submittedName>
</protein>
<evidence type="ECO:0000259" key="9">
    <source>
        <dbReference type="Pfam" id="PF04552"/>
    </source>
</evidence>
<dbReference type="PIRSF" id="PIRSF000774">
    <property type="entry name" value="RpoN"/>
    <property type="match status" value="1"/>
</dbReference>
<evidence type="ECO:0000256" key="5">
    <source>
        <dbReference type="ARBA" id="ARBA00023015"/>
    </source>
</evidence>
<keyword evidence="8" id="KW-0804">Transcription</keyword>
<dbReference type="NCBIfam" id="TIGR02395">
    <property type="entry name" value="rpoN_sigma"/>
    <property type="match status" value="1"/>
</dbReference>
<dbReference type="PROSITE" id="PS00717">
    <property type="entry name" value="SIGMA54_1"/>
    <property type="match status" value="1"/>
</dbReference>
<evidence type="ECO:0000256" key="2">
    <source>
        <dbReference type="ARBA" id="ARBA00022478"/>
    </source>
</evidence>
<dbReference type="InterPro" id="IPR007046">
    <property type="entry name" value="RNA_pol_sigma_54_core-bd"/>
</dbReference>
<evidence type="ECO:0000313" key="12">
    <source>
        <dbReference type="Proteomes" id="UP001516662"/>
    </source>
</evidence>
<dbReference type="Gene3D" id="1.10.10.1330">
    <property type="entry name" value="RNA polymerase sigma-54 factor, core-binding domain"/>
    <property type="match status" value="1"/>
</dbReference>
<feature type="domain" description="RNA polymerase sigma factor 54 DNA-binding" evidence="9">
    <location>
        <begin position="276"/>
        <end position="436"/>
    </location>
</feature>
<dbReference type="InterPro" id="IPR007634">
    <property type="entry name" value="RNA_pol_sigma_54_DNA-bd"/>
</dbReference>
<keyword evidence="7" id="KW-0238">DNA-binding</keyword>
<evidence type="ECO:0000256" key="3">
    <source>
        <dbReference type="ARBA" id="ARBA00022679"/>
    </source>
</evidence>
<keyword evidence="12" id="KW-1185">Reference proteome</keyword>
<reference evidence="11 12" key="1">
    <citation type="submission" date="2020-10" db="EMBL/GenBank/DDBJ databases">
        <title>Bacillus sp. HD4P25, an endophyte from a halophyte.</title>
        <authorList>
            <person name="Sun J.-Q."/>
        </authorList>
    </citation>
    <scope>NUCLEOTIDE SEQUENCE [LARGE SCALE GENOMIC DNA]</scope>
    <source>
        <strain evidence="11 12">YIM 93174</strain>
    </source>
</reference>
<name>A0ABR9QEQ7_9BACI</name>
<keyword evidence="6" id="KW-0731">Sigma factor</keyword>
<evidence type="ECO:0000313" key="11">
    <source>
        <dbReference type="EMBL" id="MBE4906981.1"/>
    </source>
</evidence>
<sequence length="438" mass="50265">MNMRVGLFQQQSLKLTMTKELTQAITLLQYSSLELSEFLQEQTLENPLIEISGAEANLYSKKKAPLKRAERMNPLDFVDLHQKTLHQHLSEQVSLIKLEPYQRKIAEYIIDLLDHNGYLTMDSDEIAANLSITEELVENTLNLIKNLDPAGVGARSVKESLLLQLKRLPNRHRSAEDIISNHFDLFASKSWRELSKQTSYDLKTIQEVSDLIVTLNPRPGNAFYDGKQDYITPDLSVTVENGNIEINLHDELLPKVSLNLQYYNSLETVNDAQARSYLKEKAQQCQWIIKSLEQRKQTILHVMNEIIQRQPDYFLKGTTYLRPLTMKEVADAIDVHESTVSRTCRDKYVQTPYGVVEMKSFFSSAIQTANSGEETSSAGVKEMIEKIVSEEDKKKPLSDQKIVEILKDEHNIVVSRRTIAKYRDQLGILSSSQRKRYD</sequence>
<comment type="similarity">
    <text evidence="1">Belongs to the sigma-54 factor family.</text>
</comment>
<evidence type="ECO:0000256" key="4">
    <source>
        <dbReference type="ARBA" id="ARBA00022695"/>
    </source>
</evidence>
<dbReference type="Proteomes" id="UP001516662">
    <property type="component" value="Unassembled WGS sequence"/>
</dbReference>
<keyword evidence="5" id="KW-0805">Transcription regulation</keyword>
<dbReference type="Pfam" id="PF04963">
    <property type="entry name" value="Sigma54_CBD"/>
    <property type="match status" value="1"/>
</dbReference>
<evidence type="ECO:0000256" key="7">
    <source>
        <dbReference type="ARBA" id="ARBA00023125"/>
    </source>
</evidence>
<dbReference type="PANTHER" id="PTHR32248:SF4">
    <property type="entry name" value="RNA POLYMERASE SIGMA-54 FACTOR"/>
    <property type="match status" value="1"/>
</dbReference>
<gene>
    <name evidence="11" type="primary">rpoN</name>
    <name evidence="11" type="ORF">IMZ08_02785</name>
</gene>
<dbReference type="InterPro" id="IPR000394">
    <property type="entry name" value="RNA_pol_sigma_54"/>
</dbReference>
<proteinExistence type="inferred from homology"/>
<evidence type="ECO:0000256" key="1">
    <source>
        <dbReference type="ARBA" id="ARBA00008798"/>
    </source>
</evidence>
<evidence type="ECO:0000256" key="8">
    <source>
        <dbReference type="ARBA" id="ARBA00023163"/>
    </source>
</evidence>
<comment type="caution">
    <text evidence="11">The sequence shown here is derived from an EMBL/GenBank/DDBJ whole genome shotgun (WGS) entry which is preliminary data.</text>
</comment>
<dbReference type="RefSeq" id="WP_193534464.1">
    <property type="nucleotide sequence ID" value="NZ_JADCLJ010000007.1"/>
</dbReference>
<dbReference type="Gene3D" id="1.10.10.60">
    <property type="entry name" value="Homeodomain-like"/>
    <property type="match status" value="1"/>
</dbReference>
<dbReference type="PROSITE" id="PS50044">
    <property type="entry name" value="SIGMA54_3"/>
    <property type="match status" value="1"/>
</dbReference>
<dbReference type="PROSITE" id="PS00718">
    <property type="entry name" value="SIGMA54_2"/>
    <property type="match status" value="1"/>
</dbReference>
<dbReference type="Pfam" id="PF04552">
    <property type="entry name" value="Sigma54_DBD"/>
    <property type="match status" value="1"/>
</dbReference>
<evidence type="ECO:0000259" key="10">
    <source>
        <dbReference type="Pfam" id="PF04963"/>
    </source>
</evidence>
<keyword evidence="3" id="KW-0808">Transferase</keyword>
<dbReference type="Pfam" id="PF00309">
    <property type="entry name" value="Sigma54_AID"/>
    <property type="match status" value="1"/>
</dbReference>
<dbReference type="EMBL" id="JADCLJ010000007">
    <property type="protein sequence ID" value="MBE4906981.1"/>
    <property type="molecule type" value="Genomic_DNA"/>
</dbReference>